<keyword evidence="2" id="KW-1185">Reference proteome</keyword>
<accession>A0A9W9IRK8</accession>
<dbReference type="AlphaFoldDB" id="A0A9W9IRK8"/>
<sequence>MSTREEALTARIFDSAISRALEESDQDAEKESEGSPESDVHRTRLYDVVMATAMCMIIGEWQKRMTFGSLCCWSLKRARERTLALRCDEM</sequence>
<dbReference type="EMBL" id="JAPQKO010000001">
    <property type="protein sequence ID" value="KAJ5183809.1"/>
    <property type="molecule type" value="Genomic_DNA"/>
</dbReference>
<organism evidence="1 2">
    <name type="scientific">Penicillium capsulatum</name>
    <dbReference type="NCBI Taxonomy" id="69766"/>
    <lineage>
        <taxon>Eukaryota</taxon>
        <taxon>Fungi</taxon>
        <taxon>Dikarya</taxon>
        <taxon>Ascomycota</taxon>
        <taxon>Pezizomycotina</taxon>
        <taxon>Eurotiomycetes</taxon>
        <taxon>Eurotiomycetidae</taxon>
        <taxon>Eurotiales</taxon>
        <taxon>Aspergillaceae</taxon>
        <taxon>Penicillium</taxon>
    </lineage>
</organism>
<evidence type="ECO:0000313" key="1">
    <source>
        <dbReference type="EMBL" id="KAJ5183809.1"/>
    </source>
</evidence>
<dbReference type="Proteomes" id="UP001146351">
    <property type="component" value="Unassembled WGS sequence"/>
</dbReference>
<reference evidence="1" key="2">
    <citation type="journal article" date="2023" name="IMA Fungus">
        <title>Comparative genomic study of the Penicillium genus elucidates a diverse pangenome and 15 lateral gene transfer events.</title>
        <authorList>
            <person name="Petersen C."/>
            <person name="Sorensen T."/>
            <person name="Nielsen M.R."/>
            <person name="Sondergaard T.E."/>
            <person name="Sorensen J.L."/>
            <person name="Fitzpatrick D.A."/>
            <person name="Frisvad J.C."/>
            <person name="Nielsen K.L."/>
        </authorList>
    </citation>
    <scope>NUCLEOTIDE SEQUENCE</scope>
    <source>
        <strain evidence="1">IBT 21917</strain>
    </source>
</reference>
<proteinExistence type="predicted"/>
<name>A0A9W9IRK8_9EURO</name>
<gene>
    <name evidence="1" type="ORF">N7492_001425</name>
</gene>
<dbReference type="OrthoDB" id="3924768at2759"/>
<comment type="caution">
    <text evidence="1">The sequence shown here is derived from an EMBL/GenBank/DDBJ whole genome shotgun (WGS) entry which is preliminary data.</text>
</comment>
<reference evidence="1" key="1">
    <citation type="submission" date="2022-11" db="EMBL/GenBank/DDBJ databases">
        <authorList>
            <person name="Petersen C."/>
        </authorList>
    </citation>
    <scope>NUCLEOTIDE SEQUENCE</scope>
    <source>
        <strain evidence="1">IBT 21917</strain>
    </source>
</reference>
<evidence type="ECO:0000313" key="2">
    <source>
        <dbReference type="Proteomes" id="UP001146351"/>
    </source>
</evidence>
<protein>
    <submittedName>
        <fullName evidence="1">Uncharacterized protein</fullName>
    </submittedName>
</protein>